<comment type="caution">
    <text evidence="7">The sequence shown here is derived from an EMBL/GenBank/DDBJ whole genome shotgun (WGS) entry which is preliminary data.</text>
</comment>
<evidence type="ECO:0000259" key="6">
    <source>
        <dbReference type="Pfam" id="PF02900"/>
    </source>
</evidence>
<dbReference type="CDD" id="cd07363">
    <property type="entry name" value="45_DOPA_Dioxygenase"/>
    <property type="match status" value="1"/>
</dbReference>
<proteinExistence type="inferred from homology"/>
<comment type="similarity">
    <text evidence="2">Belongs to the DODA-type extradiol aromatic ring-opening dioxygenase family.</text>
</comment>
<dbReference type="InterPro" id="IPR004183">
    <property type="entry name" value="Xdiol_dOase_suB"/>
</dbReference>
<dbReference type="Proteomes" id="UP001642484">
    <property type="component" value="Unassembled WGS sequence"/>
</dbReference>
<name>A0ABP0PJV6_9DINO</name>
<dbReference type="EMBL" id="CAXAMN010023251">
    <property type="protein sequence ID" value="CAK9076303.1"/>
    <property type="molecule type" value="Genomic_DNA"/>
</dbReference>
<evidence type="ECO:0000313" key="7">
    <source>
        <dbReference type="EMBL" id="CAK9076303.1"/>
    </source>
</evidence>
<dbReference type="Pfam" id="PF02900">
    <property type="entry name" value="LigB"/>
    <property type="match status" value="1"/>
</dbReference>
<comment type="cofactor">
    <cofactor evidence="1">
        <name>Zn(2+)</name>
        <dbReference type="ChEBI" id="CHEBI:29105"/>
    </cofactor>
</comment>
<sequence>MGALCVKSMAGDDAADWKGAGGHHMPAVFVNHGGGPMPILGKQPGIAKFFQSYPATLPTTPSAILIVTAHWETERQLKVSGAKSHKLYFDYGGFPKESYEYEYPAPGSPGLANRVISLLSAKGLKCTADLSRGWDHGVFVPLMLMFPGASVPVVSLSLYGSQDATEHMEAGDSLRSFVGSMVSFVGSMVICSSSSCGCIT</sequence>
<keyword evidence="3" id="KW-0479">Metal-binding</keyword>
<evidence type="ECO:0000256" key="5">
    <source>
        <dbReference type="ARBA" id="ARBA00023002"/>
    </source>
</evidence>
<organism evidence="7 8">
    <name type="scientific">Durusdinium trenchii</name>
    <dbReference type="NCBI Taxonomy" id="1381693"/>
    <lineage>
        <taxon>Eukaryota</taxon>
        <taxon>Sar</taxon>
        <taxon>Alveolata</taxon>
        <taxon>Dinophyceae</taxon>
        <taxon>Suessiales</taxon>
        <taxon>Symbiodiniaceae</taxon>
        <taxon>Durusdinium</taxon>
    </lineage>
</organism>
<keyword evidence="4" id="KW-0862">Zinc</keyword>
<accession>A0ABP0PJV6</accession>
<evidence type="ECO:0000313" key="8">
    <source>
        <dbReference type="Proteomes" id="UP001642484"/>
    </source>
</evidence>
<protein>
    <recommendedName>
        <fullName evidence="6">Extradiol ring-cleavage dioxygenase class III enzyme subunit B domain-containing protein</fullName>
    </recommendedName>
</protein>
<evidence type="ECO:0000256" key="1">
    <source>
        <dbReference type="ARBA" id="ARBA00001947"/>
    </source>
</evidence>
<dbReference type="InterPro" id="IPR014436">
    <property type="entry name" value="Extradiol_dOase_DODA"/>
</dbReference>
<dbReference type="SUPFAM" id="SSF53213">
    <property type="entry name" value="LigB-like"/>
    <property type="match status" value="1"/>
</dbReference>
<dbReference type="PANTHER" id="PTHR30096">
    <property type="entry name" value="4,5-DOPA DIOXYGENASE EXTRADIOL-LIKE PROTEIN"/>
    <property type="match status" value="1"/>
</dbReference>
<gene>
    <name evidence="7" type="ORF">CCMP2556_LOCUS37594</name>
</gene>
<feature type="domain" description="Extradiol ring-cleavage dioxygenase class III enzyme subunit B" evidence="6">
    <location>
        <begin position="24"/>
        <end position="187"/>
    </location>
</feature>
<keyword evidence="5" id="KW-0560">Oxidoreductase</keyword>
<dbReference type="Gene3D" id="3.40.830.10">
    <property type="entry name" value="LigB-like"/>
    <property type="match status" value="1"/>
</dbReference>
<dbReference type="PANTHER" id="PTHR30096:SF0">
    <property type="entry name" value="4,5-DOPA DIOXYGENASE EXTRADIOL-LIKE PROTEIN"/>
    <property type="match status" value="1"/>
</dbReference>
<evidence type="ECO:0000256" key="3">
    <source>
        <dbReference type="ARBA" id="ARBA00022723"/>
    </source>
</evidence>
<keyword evidence="8" id="KW-1185">Reference proteome</keyword>
<evidence type="ECO:0000256" key="4">
    <source>
        <dbReference type="ARBA" id="ARBA00022833"/>
    </source>
</evidence>
<reference evidence="7 8" key="1">
    <citation type="submission" date="2024-02" db="EMBL/GenBank/DDBJ databases">
        <authorList>
            <person name="Chen Y."/>
            <person name="Shah S."/>
            <person name="Dougan E. K."/>
            <person name="Thang M."/>
            <person name="Chan C."/>
        </authorList>
    </citation>
    <scope>NUCLEOTIDE SEQUENCE [LARGE SCALE GENOMIC DNA]</scope>
</reference>
<evidence type="ECO:0000256" key="2">
    <source>
        <dbReference type="ARBA" id="ARBA00007581"/>
    </source>
</evidence>